<name>A0A381R9J6_9ZZZZ</name>
<dbReference type="Gene3D" id="3.10.180.10">
    <property type="entry name" value="2,3-Dihydroxybiphenyl 1,2-Dioxygenase, domain 1"/>
    <property type="match status" value="1"/>
</dbReference>
<dbReference type="PANTHER" id="PTHR21366">
    <property type="entry name" value="GLYOXALASE FAMILY PROTEIN"/>
    <property type="match status" value="1"/>
</dbReference>
<dbReference type="Pfam" id="PF00903">
    <property type="entry name" value="Glyoxalase"/>
    <property type="match status" value="1"/>
</dbReference>
<dbReference type="SUPFAM" id="SSF54593">
    <property type="entry name" value="Glyoxalase/Bleomycin resistance protein/Dihydroxybiphenyl dioxygenase"/>
    <property type="match status" value="1"/>
</dbReference>
<proteinExistence type="predicted"/>
<dbReference type="InterPro" id="IPR029068">
    <property type="entry name" value="Glyas_Bleomycin-R_OHBP_Dase"/>
</dbReference>
<evidence type="ECO:0000313" key="2">
    <source>
        <dbReference type="EMBL" id="SUZ88362.1"/>
    </source>
</evidence>
<evidence type="ECO:0000259" key="1">
    <source>
        <dbReference type="PROSITE" id="PS51819"/>
    </source>
</evidence>
<dbReference type="InterPro" id="IPR050383">
    <property type="entry name" value="GlyoxalaseI/FosfomycinResist"/>
</dbReference>
<gene>
    <name evidence="2" type="ORF">METZ01_LOCUS41216</name>
</gene>
<dbReference type="EMBL" id="UINC01001767">
    <property type="protein sequence ID" value="SUZ88362.1"/>
    <property type="molecule type" value="Genomic_DNA"/>
</dbReference>
<protein>
    <recommendedName>
        <fullName evidence="1">VOC domain-containing protein</fullName>
    </recommendedName>
</protein>
<dbReference type="AlphaFoldDB" id="A0A381R9J6"/>
<reference evidence="2" key="1">
    <citation type="submission" date="2018-05" db="EMBL/GenBank/DDBJ databases">
        <authorList>
            <person name="Lanie J.A."/>
            <person name="Ng W.-L."/>
            <person name="Kazmierczak K.M."/>
            <person name="Andrzejewski T.M."/>
            <person name="Davidsen T.M."/>
            <person name="Wayne K.J."/>
            <person name="Tettelin H."/>
            <person name="Glass J.I."/>
            <person name="Rusch D."/>
            <person name="Podicherti R."/>
            <person name="Tsui H.-C.T."/>
            <person name="Winkler M.E."/>
        </authorList>
    </citation>
    <scope>NUCLEOTIDE SEQUENCE</scope>
</reference>
<dbReference type="InterPro" id="IPR004360">
    <property type="entry name" value="Glyas_Fos-R_dOase_dom"/>
</dbReference>
<organism evidence="2">
    <name type="scientific">marine metagenome</name>
    <dbReference type="NCBI Taxonomy" id="408172"/>
    <lineage>
        <taxon>unclassified sequences</taxon>
        <taxon>metagenomes</taxon>
        <taxon>ecological metagenomes</taxon>
    </lineage>
</organism>
<accession>A0A381R9J6</accession>
<feature type="domain" description="VOC" evidence="1">
    <location>
        <begin position="4"/>
        <end position="124"/>
    </location>
</feature>
<sequence>MQLRWSHAFVHVTDLEAMVDFYTNVLGFEVTDRGDVGGNDFVFLSQVETDHHQLAFSATREQGGRSNNVAHFAFRVDDLETVKTMHKVLTDDERVTNVMPITHGNAWSVYFNDPEANGLEIFCDTPWHVAQPQGGPWDPTLSTEDIVNTTRTAFEGESKFGSINDYYEERSSHLAQREGDQT</sequence>
<dbReference type="PROSITE" id="PS51819">
    <property type="entry name" value="VOC"/>
    <property type="match status" value="1"/>
</dbReference>
<dbReference type="InterPro" id="IPR037523">
    <property type="entry name" value="VOC_core"/>
</dbReference>